<keyword evidence="2" id="KW-0812">Transmembrane</keyword>
<organism evidence="3 4">
    <name type="scientific">Schizopora paradoxa</name>
    <dbReference type="NCBI Taxonomy" id="27342"/>
    <lineage>
        <taxon>Eukaryota</taxon>
        <taxon>Fungi</taxon>
        <taxon>Dikarya</taxon>
        <taxon>Basidiomycota</taxon>
        <taxon>Agaricomycotina</taxon>
        <taxon>Agaricomycetes</taxon>
        <taxon>Hymenochaetales</taxon>
        <taxon>Schizoporaceae</taxon>
        <taxon>Schizopora</taxon>
    </lineage>
</organism>
<dbReference type="InParanoid" id="A0A0H2RTI1"/>
<keyword evidence="2" id="KW-1133">Transmembrane helix</keyword>
<sequence length="388" mass="43827">MATPSSAQQQPSAAPEVGSMDEAPAVSTKNIIALIIATLVFVVVLGVYQYLSITLERREQEHEFRYRQMVMTGTIRGKSFAKRVSSNVVAAAYWVWKISPFSPKDRSGSYTTSDRIASLLAEREEPKTPRFVPRVPFFARPNPSKRKPRLKPLTLSAEKREAEKHADLEKLLSPDFSDNEKSGELDVMLKSPDAFIDVNSDIEAEYTSPSLYSQRSPSTSSSRWSKDTTEMLVKPTGAFISPRTVFREARDDRERKVSLPPSRYRDDPDSPEDSLRAIYRETPEDRRRNVSLVSRTGGHQSNFRIDEENQVPGWYRDNPGSPYSDDTPTKPSRHKKLLSSNSSLGYIPISRSEPRPQTRHVSMFSAHARNRAIYTPHQFVVGDSSDGE</sequence>
<feature type="compositionally biased region" description="Basic and acidic residues" evidence="1">
    <location>
        <begin position="157"/>
        <end position="177"/>
    </location>
</feature>
<evidence type="ECO:0000256" key="2">
    <source>
        <dbReference type="SAM" id="Phobius"/>
    </source>
</evidence>
<reference evidence="3 4" key="1">
    <citation type="submission" date="2015-04" db="EMBL/GenBank/DDBJ databases">
        <title>Complete genome sequence of Schizopora paradoxa KUC8140, a cosmopolitan wood degrader in East Asia.</title>
        <authorList>
            <consortium name="DOE Joint Genome Institute"/>
            <person name="Min B."/>
            <person name="Park H."/>
            <person name="Jang Y."/>
            <person name="Kim J.-J."/>
            <person name="Kim K.H."/>
            <person name="Pangilinan J."/>
            <person name="Lipzen A."/>
            <person name="Riley R."/>
            <person name="Grigoriev I.V."/>
            <person name="Spatafora J.W."/>
            <person name="Choi I.-G."/>
        </authorList>
    </citation>
    <scope>NUCLEOTIDE SEQUENCE [LARGE SCALE GENOMIC DNA]</scope>
    <source>
        <strain evidence="3 4">KUC8140</strain>
    </source>
</reference>
<feature type="compositionally biased region" description="Low complexity" evidence="1">
    <location>
        <begin position="1"/>
        <end position="15"/>
    </location>
</feature>
<proteinExistence type="predicted"/>
<protein>
    <submittedName>
        <fullName evidence="3">Uncharacterized protein</fullName>
    </submittedName>
</protein>
<feature type="transmembrane region" description="Helical" evidence="2">
    <location>
        <begin position="31"/>
        <end position="51"/>
    </location>
</feature>
<gene>
    <name evidence="3" type="ORF">SCHPADRAFT_894131</name>
</gene>
<dbReference type="EMBL" id="KQ086105">
    <property type="protein sequence ID" value="KLO08136.1"/>
    <property type="molecule type" value="Genomic_DNA"/>
</dbReference>
<name>A0A0H2RTI1_9AGAM</name>
<accession>A0A0H2RTI1</accession>
<evidence type="ECO:0000256" key="1">
    <source>
        <dbReference type="SAM" id="MobiDB-lite"/>
    </source>
</evidence>
<keyword evidence="4" id="KW-1185">Reference proteome</keyword>
<evidence type="ECO:0000313" key="4">
    <source>
        <dbReference type="Proteomes" id="UP000053477"/>
    </source>
</evidence>
<feature type="region of interest" description="Disordered" evidence="1">
    <location>
        <begin position="243"/>
        <end position="337"/>
    </location>
</feature>
<feature type="compositionally biased region" description="Low complexity" evidence="1">
    <location>
        <begin position="207"/>
        <end position="223"/>
    </location>
</feature>
<evidence type="ECO:0000313" key="3">
    <source>
        <dbReference type="EMBL" id="KLO08136.1"/>
    </source>
</evidence>
<keyword evidence="2" id="KW-0472">Membrane</keyword>
<dbReference type="Proteomes" id="UP000053477">
    <property type="component" value="Unassembled WGS sequence"/>
</dbReference>
<feature type="region of interest" description="Disordered" evidence="1">
    <location>
        <begin position="207"/>
        <end position="227"/>
    </location>
</feature>
<feature type="region of interest" description="Disordered" evidence="1">
    <location>
        <begin position="1"/>
        <end position="20"/>
    </location>
</feature>
<feature type="region of interest" description="Disordered" evidence="1">
    <location>
        <begin position="133"/>
        <end position="177"/>
    </location>
</feature>
<feature type="compositionally biased region" description="Basic and acidic residues" evidence="1">
    <location>
        <begin position="245"/>
        <end position="288"/>
    </location>
</feature>
<feature type="compositionally biased region" description="Polar residues" evidence="1">
    <location>
        <begin position="291"/>
        <end position="303"/>
    </location>
</feature>
<dbReference type="AlphaFoldDB" id="A0A0H2RTI1"/>